<dbReference type="SUPFAM" id="SSF64268">
    <property type="entry name" value="PX domain"/>
    <property type="match status" value="1"/>
</dbReference>
<keyword evidence="14" id="KW-1185">Reference proteome</keyword>
<evidence type="ECO:0000256" key="9">
    <source>
        <dbReference type="ARBA" id="ARBA00076739"/>
    </source>
</evidence>
<keyword evidence="5" id="KW-0472">Membrane</keyword>
<name>A0A9P0FEK7_BRAAE</name>
<dbReference type="AlphaFoldDB" id="A0A9P0FEK7"/>
<gene>
    <name evidence="13" type="ORF">MELIAE_LOCUS3502</name>
</gene>
<keyword evidence="6" id="KW-0009">Actin-binding</keyword>
<accession>A0A9P0FEK7</accession>
<dbReference type="Proteomes" id="UP001154078">
    <property type="component" value="Chromosome 2"/>
</dbReference>
<feature type="compositionally biased region" description="Basic and acidic residues" evidence="10">
    <location>
        <begin position="463"/>
        <end position="505"/>
    </location>
</feature>
<proteinExistence type="predicted"/>
<evidence type="ECO:0000256" key="10">
    <source>
        <dbReference type="SAM" id="MobiDB-lite"/>
    </source>
</evidence>
<sequence length="602" mass="68277">MAIFEQQTVNKVLLDDTEPLTCVIENWRNVNGHTEFVLRVHRGPFSDKTWRVSKRYNDFHKLHSYLQTSGIPLEFPPKKLIGNMEPHFISERQQSLQKYLNAVLMNPILVSSLPARSFVDPANYCQPFGELALQHVSLALRGEVGWEVSGPLTEIGWRLRKHYYQVRLKSMPKVEFLGGWTDYGPDKHLDDKDMHAVFKCLSQLQHPYIQPIELCLCTDVGGLAIRKSLKGGSVRDALCQSKPQQSFLKKYGNPKGHKPLGVELVKLYGRQILEALKFLHEKGLPYGHLHTGNVFIEENNLRIRLTDIENGVLGVPSFYRPYFMQHRKINTMEAIDVYCFGHTIYEMSFGAPLHESTAEQSAFNEACEPLKRLLDSILSAEALKQGLPSIEQLLNHEFFKCTGQTSAQQATAASQKCHLKIGSSTKERLKHAIKLIEDRLTDEQKMVRSQKRLVKVQEMMSSEEEKKKQRNKLKQERHIAKERQRSMKEHRQESMEKTNGGERSDSVNSSAATSVGTSTPPSASSVPATTTANNTTAAPVAAPPPPPPPTMAWARRERPCWAPSVILTSPLCARPKYQPTDFYNVMTSQSVTFHMRSFSWQS</sequence>
<evidence type="ECO:0000256" key="3">
    <source>
        <dbReference type="ARBA" id="ARBA00022475"/>
    </source>
</evidence>
<dbReference type="InterPro" id="IPR001683">
    <property type="entry name" value="PX_dom"/>
</dbReference>
<evidence type="ECO:0000256" key="8">
    <source>
        <dbReference type="ARBA" id="ARBA00069935"/>
    </source>
</evidence>
<evidence type="ECO:0000256" key="5">
    <source>
        <dbReference type="ARBA" id="ARBA00023136"/>
    </source>
</evidence>
<evidence type="ECO:0000313" key="14">
    <source>
        <dbReference type="Proteomes" id="UP001154078"/>
    </source>
</evidence>
<dbReference type="GO" id="GO:0006622">
    <property type="term" value="P:protein targeting to lysosome"/>
    <property type="evidence" value="ECO:0007669"/>
    <property type="project" value="TreeGrafter"/>
</dbReference>
<dbReference type="SMART" id="SM00312">
    <property type="entry name" value="PX"/>
    <property type="match status" value="1"/>
</dbReference>
<feature type="compositionally biased region" description="Low complexity" evidence="10">
    <location>
        <begin position="506"/>
        <end position="540"/>
    </location>
</feature>
<dbReference type="Gene3D" id="3.30.1520.10">
    <property type="entry name" value="Phox-like domain"/>
    <property type="match status" value="1"/>
</dbReference>
<dbReference type="GO" id="GO:0005770">
    <property type="term" value="C:late endosome"/>
    <property type="evidence" value="ECO:0007669"/>
    <property type="project" value="TreeGrafter"/>
</dbReference>
<dbReference type="GO" id="GO:0004672">
    <property type="term" value="F:protein kinase activity"/>
    <property type="evidence" value="ECO:0007669"/>
    <property type="project" value="InterPro"/>
</dbReference>
<keyword evidence="3" id="KW-1003">Cell membrane</keyword>
<feature type="compositionally biased region" description="Pro residues" evidence="10">
    <location>
        <begin position="541"/>
        <end position="550"/>
    </location>
</feature>
<evidence type="ECO:0000256" key="4">
    <source>
        <dbReference type="ARBA" id="ARBA00022490"/>
    </source>
</evidence>
<dbReference type="GO" id="GO:0008333">
    <property type="term" value="P:endosome to lysosome transport"/>
    <property type="evidence" value="ECO:0007669"/>
    <property type="project" value="TreeGrafter"/>
</dbReference>
<dbReference type="CDD" id="cd06871">
    <property type="entry name" value="PX_MONaKA"/>
    <property type="match status" value="1"/>
</dbReference>
<evidence type="ECO:0000313" key="13">
    <source>
        <dbReference type="EMBL" id="CAH0550759.1"/>
    </source>
</evidence>
<protein>
    <recommendedName>
        <fullName evidence="8">PX domain-containing protein kinase-like protein</fullName>
    </recommendedName>
    <alternativeName>
        <fullName evidence="9">Modulator of Na,K-ATPase</fullName>
    </alternativeName>
</protein>
<dbReference type="GO" id="GO:0035091">
    <property type="term" value="F:phosphatidylinositol binding"/>
    <property type="evidence" value="ECO:0007669"/>
    <property type="project" value="InterPro"/>
</dbReference>
<dbReference type="SUPFAM" id="SSF56112">
    <property type="entry name" value="Protein kinase-like (PK-like)"/>
    <property type="match status" value="1"/>
</dbReference>
<dbReference type="GO" id="GO:0005886">
    <property type="term" value="C:plasma membrane"/>
    <property type="evidence" value="ECO:0007669"/>
    <property type="project" value="UniProtKB-SubCell"/>
</dbReference>
<evidence type="ECO:0000256" key="6">
    <source>
        <dbReference type="ARBA" id="ARBA00023203"/>
    </source>
</evidence>
<feature type="region of interest" description="Disordered" evidence="10">
    <location>
        <begin position="457"/>
        <end position="554"/>
    </location>
</feature>
<dbReference type="SMART" id="SM00220">
    <property type="entry name" value="S_TKc"/>
    <property type="match status" value="1"/>
</dbReference>
<dbReference type="InterPro" id="IPR000719">
    <property type="entry name" value="Prot_kinase_dom"/>
</dbReference>
<comment type="subcellular location">
    <subcellularLocation>
        <location evidence="1">Cell membrane</location>
        <topology evidence="1">Peripheral membrane protein</topology>
    </subcellularLocation>
    <subcellularLocation>
        <location evidence="2">Cytoplasm</location>
    </subcellularLocation>
</comment>
<dbReference type="PROSITE" id="PS50011">
    <property type="entry name" value="PROTEIN_KINASE_DOM"/>
    <property type="match status" value="1"/>
</dbReference>
<keyword evidence="4" id="KW-0963">Cytoplasm</keyword>
<dbReference type="GO" id="GO:0005524">
    <property type="term" value="F:ATP binding"/>
    <property type="evidence" value="ECO:0007669"/>
    <property type="project" value="InterPro"/>
</dbReference>
<feature type="domain" description="PX" evidence="12">
    <location>
        <begin position="14"/>
        <end position="126"/>
    </location>
</feature>
<dbReference type="InterPro" id="IPR036871">
    <property type="entry name" value="PX_dom_sf"/>
</dbReference>
<dbReference type="Pfam" id="PF00787">
    <property type="entry name" value="PX"/>
    <property type="match status" value="1"/>
</dbReference>
<dbReference type="EMBL" id="OV121133">
    <property type="protein sequence ID" value="CAH0550759.1"/>
    <property type="molecule type" value="Genomic_DNA"/>
</dbReference>
<dbReference type="GO" id="GO:0005769">
    <property type="term" value="C:early endosome"/>
    <property type="evidence" value="ECO:0007669"/>
    <property type="project" value="TreeGrafter"/>
</dbReference>
<dbReference type="PANTHER" id="PTHR22999:SF40">
    <property type="entry name" value="PX DOMAIN-CONTAINING PROTEIN KINASE-LIKE PROTEIN"/>
    <property type="match status" value="1"/>
</dbReference>
<dbReference type="PROSITE" id="PS50195">
    <property type="entry name" value="PX"/>
    <property type="match status" value="1"/>
</dbReference>
<organism evidence="13 14">
    <name type="scientific">Brassicogethes aeneus</name>
    <name type="common">Rape pollen beetle</name>
    <name type="synonym">Meligethes aeneus</name>
    <dbReference type="NCBI Taxonomy" id="1431903"/>
    <lineage>
        <taxon>Eukaryota</taxon>
        <taxon>Metazoa</taxon>
        <taxon>Ecdysozoa</taxon>
        <taxon>Arthropoda</taxon>
        <taxon>Hexapoda</taxon>
        <taxon>Insecta</taxon>
        <taxon>Pterygota</taxon>
        <taxon>Neoptera</taxon>
        <taxon>Endopterygota</taxon>
        <taxon>Coleoptera</taxon>
        <taxon>Polyphaga</taxon>
        <taxon>Cucujiformia</taxon>
        <taxon>Nitidulidae</taxon>
        <taxon>Meligethinae</taxon>
        <taxon>Brassicogethes</taxon>
    </lineage>
</organism>
<feature type="domain" description="Protein kinase" evidence="11">
    <location>
        <begin position="122"/>
        <end position="460"/>
    </location>
</feature>
<dbReference type="FunFam" id="1.10.510.10:FF:000830">
    <property type="entry name" value="PX domain-containing serine/threonine kinase"/>
    <property type="match status" value="1"/>
</dbReference>
<dbReference type="FunFam" id="3.30.1520.10:FF:000010">
    <property type="entry name" value="PX domain-containing protein kinase-like protein isoform X6"/>
    <property type="match status" value="1"/>
</dbReference>
<comment type="function">
    <text evidence="7">Binds to and modulates brain Na,K-ATPase subunits ATP1B1 and ATP1B3 and may thereby participate in the regulation of electrical excitability and synaptic transmission. May not display kinase activity.</text>
</comment>
<evidence type="ECO:0000256" key="1">
    <source>
        <dbReference type="ARBA" id="ARBA00004202"/>
    </source>
</evidence>
<dbReference type="GO" id="GO:0003779">
    <property type="term" value="F:actin binding"/>
    <property type="evidence" value="ECO:0007669"/>
    <property type="project" value="UniProtKB-KW"/>
</dbReference>
<dbReference type="GO" id="GO:0043271">
    <property type="term" value="P:negative regulation of monoatomic ion transport"/>
    <property type="evidence" value="ECO:0007669"/>
    <property type="project" value="TreeGrafter"/>
</dbReference>
<dbReference type="InterPro" id="IPR011009">
    <property type="entry name" value="Kinase-like_dom_sf"/>
</dbReference>
<reference evidence="13" key="1">
    <citation type="submission" date="2021-12" db="EMBL/GenBank/DDBJ databases">
        <authorList>
            <person name="King R."/>
        </authorList>
    </citation>
    <scope>NUCLEOTIDE SEQUENCE</scope>
</reference>
<evidence type="ECO:0000256" key="7">
    <source>
        <dbReference type="ARBA" id="ARBA00054468"/>
    </source>
</evidence>
<evidence type="ECO:0000256" key="2">
    <source>
        <dbReference type="ARBA" id="ARBA00004496"/>
    </source>
</evidence>
<evidence type="ECO:0000259" key="12">
    <source>
        <dbReference type="PROSITE" id="PS50195"/>
    </source>
</evidence>
<dbReference type="GO" id="GO:0045022">
    <property type="term" value="P:early endosome to late endosome transport"/>
    <property type="evidence" value="ECO:0007669"/>
    <property type="project" value="TreeGrafter"/>
</dbReference>
<dbReference type="InterPro" id="IPR037903">
    <property type="entry name" value="MONaKA_PX"/>
</dbReference>
<evidence type="ECO:0000259" key="11">
    <source>
        <dbReference type="PROSITE" id="PS50011"/>
    </source>
</evidence>
<dbReference type="Gene3D" id="1.10.510.10">
    <property type="entry name" value="Transferase(Phosphotransferase) domain 1"/>
    <property type="match status" value="1"/>
</dbReference>
<dbReference type="OrthoDB" id="41200at2759"/>
<dbReference type="PANTHER" id="PTHR22999">
    <property type="entry name" value="PX SERINE/THREONINE KINASE PXK"/>
    <property type="match status" value="1"/>
</dbReference>
<dbReference type="InterPro" id="IPR051837">
    <property type="entry name" value="SortingNexin/PXDomain-PKLike"/>
</dbReference>